<reference evidence="3 4" key="1">
    <citation type="journal article" date="2016" name="Nat. Commun.">
        <title>Thousands of microbial genomes shed light on interconnected biogeochemical processes in an aquifer system.</title>
        <authorList>
            <person name="Anantharaman K."/>
            <person name="Brown C.T."/>
            <person name="Hug L.A."/>
            <person name="Sharon I."/>
            <person name="Castelle C.J."/>
            <person name="Probst A.J."/>
            <person name="Thomas B.C."/>
            <person name="Singh A."/>
            <person name="Wilkins M.J."/>
            <person name="Karaoz U."/>
            <person name="Brodie E.L."/>
            <person name="Williams K.H."/>
            <person name="Hubbard S.S."/>
            <person name="Banfield J.F."/>
        </authorList>
    </citation>
    <scope>NUCLEOTIDE SEQUENCE [LARGE SCALE GENOMIC DNA]</scope>
</reference>
<dbReference type="AlphaFoldDB" id="A0A1G1VL19"/>
<keyword evidence="2" id="KW-0812">Transmembrane</keyword>
<dbReference type="CDD" id="cd00004">
    <property type="entry name" value="Sortase"/>
    <property type="match status" value="1"/>
</dbReference>
<evidence type="ECO:0000256" key="1">
    <source>
        <dbReference type="ARBA" id="ARBA00022801"/>
    </source>
</evidence>
<dbReference type="InterPro" id="IPR005754">
    <property type="entry name" value="Sortase"/>
</dbReference>
<evidence type="ECO:0000313" key="3">
    <source>
        <dbReference type="EMBL" id="OGY16110.1"/>
    </source>
</evidence>
<dbReference type="SUPFAM" id="SSF63817">
    <property type="entry name" value="Sortase"/>
    <property type="match status" value="1"/>
</dbReference>
<dbReference type="Gene3D" id="2.40.260.10">
    <property type="entry name" value="Sortase"/>
    <property type="match status" value="1"/>
</dbReference>
<organism evidence="3 4">
    <name type="scientific">Candidatus Chisholmbacteria bacterium RIFCSPHIGHO2_01_FULL_49_18</name>
    <dbReference type="NCBI Taxonomy" id="1797590"/>
    <lineage>
        <taxon>Bacteria</taxon>
        <taxon>Candidatus Chisholmiibacteriota</taxon>
    </lineage>
</organism>
<name>A0A1G1VL19_9BACT</name>
<comment type="caution">
    <text evidence="3">The sequence shown here is derived from an EMBL/GenBank/DDBJ whole genome shotgun (WGS) entry which is preliminary data.</text>
</comment>
<evidence type="ECO:0000313" key="4">
    <source>
        <dbReference type="Proteomes" id="UP000179069"/>
    </source>
</evidence>
<feature type="transmembrane region" description="Helical" evidence="2">
    <location>
        <begin position="39"/>
        <end position="66"/>
    </location>
</feature>
<keyword evidence="2" id="KW-0472">Membrane</keyword>
<dbReference type="InterPro" id="IPR023365">
    <property type="entry name" value="Sortase_dom-sf"/>
</dbReference>
<dbReference type="Pfam" id="PF04203">
    <property type="entry name" value="Sortase"/>
    <property type="match status" value="1"/>
</dbReference>
<protein>
    <recommendedName>
        <fullName evidence="5">Sortase</fullName>
    </recommendedName>
</protein>
<evidence type="ECO:0000256" key="2">
    <source>
        <dbReference type="SAM" id="Phobius"/>
    </source>
</evidence>
<keyword evidence="1" id="KW-0378">Hydrolase</keyword>
<keyword evidence="2" id="KW-1133">Transmembrane helix</keyword>
<proteinExistence type="predicted"/>
<dbReference type="Proteomes" id="UP000179069">
    <property type="component" value="Unassembled WGS sequence"/>
</dbReference>
<dbReference type="GO" id="GO:0016787">
    <property type="term" value="F:hydrolase activity"/>
    <property type="evidence" value="ECO:0007669"/>
    <property type="project" value="UniProtKB-KW"/>
</dbReference>
<dbReference type="EMBL" id="MHCI01000019">
    <property type="protein sequence ID" value="OGY16110.1"/>
    <property type="molecule type" value="Genomic_DNA"/>
</dbReference>
<gene>
    <name evidence="3" type="ORF">A2785_00800</name>
</gene>
<accession>A0A1G1VL19</accession>
<evidence type="ECO:0008006" key="5">
    <source>
        <dbReference type="Google" id="ProtNLM"/>
    </source>
</evidence>
<sequence>MDSPIPHVKERLAALVGLIRTRRRRKGVIYWSRPSTLSFLLWVFSCLAIGFAILTAIVPVAPMIWYRLFPGTSSALANILARPAVTFGDLLAASGEQEIETYQPPQDPSLPPEPRLKIAKIGVDAPILEEPQENFEEALKRGVWRVPEFGNPFSRRLPTILVAHRYGYLSWSDAFRRKNSFFNLPKLSPGDQVEIIWQQRRYVYQIYGGDESEVMSDYTADLTLYTCRFLESPIRIFRYAKLVKTG</sequence>